<reference evidence="4" key="1">
    <citation type="submission" date="2022-04" db="EMBL/GenBank/DDBJ databases">
        <title>A functionally conserved STORR gene fusion in Papaver species that diverged 16.8 million years ago.</title>
        <authorList>
            <person name="Catania T."/>
        </authorList>
    </citation>
    <scope>NUCLEOTIDE SEQUENCE</scope>
    <source>
        <strain evidence="4">S-188037</strain>
    </source>
</reference>
<dbReference type="EMBL" id="JAJJMB010005545">
    <property type="protein sequence ID" value="KAI3938329.1"/>
    <property type="molecule type" value="Genomic_DNA"/>
</dbReference>
<gene>
    <name evidence="4" type="ORF">MKW98_015228</name>
</gene>
<keyword evidence="2" id="KW-0732">Signal</keyword>
<evidence type="ECO:0000256" key="2">
    <source>
        <dbReference type="SAM" id="SignalP"/>
    </source>
</evidence>
<proteinExistence type="predicted"/>
<evidence type="ECO:0000259" key="3">
    <source>
        <dbReference type="Pfam" id="PF03629"/>
    </source>
</evidence>
<dbReference type="InterPro" id="IPR036514">
    <property type="entry name" value="SGNH_hydro_sf"/>
</dbReference>
<evidence type="ECO:0000313" key="4">
    <source>
        <dbReference type="EMBL" id="KAI3938329.1"/>
    </source>
</evidence>
<organism evidence="4 5">
    <name type="scientific">Papaver atlanticum</name>
    <dbReference type="NCBI Taxonomy" id="357466"/>
    <lineage>
        <taxon>Eukaryota</taxon>
        <taxon>Viridiplantae</taxon>
        <taxon>Streptophyta</taxon>
        <taxon>Embryophyta</taxon>
        <taxon>Tracheophyta</taxon>
        <taxon>Spermatophyta</taxon>
        <taxon>Magnoliopsida</taxon>
        <taxon>Ranunculales</taxon>
        <taxon>Papaveraceae</taxon>
        <taxon>Papaveroideae</taxon>
        <taxon>Papaver</taxon>
    </lineage>
</organism>
<dbReference type="PANTHER" id="PTHR31988:SF15">
    <property type="entry name" value="ESTERASE, PUTATIVE (DUF303)-RELATED"/>
    <property type="match status" value="1"/>
</dbReference>
<feature type="chain" id="PRO_5042070541" description="Sialate O-acetylesterase domain-containing protein" evidence="2">
    <location>
        <begin position="26"/>
        <end position="291"/>
    </location>
</feature>
<comment type="caution">
    <text evidence="4">The sequence shown here is derived from an EMBL/GenBank/DDBJ whole genome shotgun (WGS) entry which is preliminary data.</text>
</comment>
<sequence>MFSLWYSQFLLLLLAYTGFLAKSSAELFVTNGSRLLQVQDKNIFILAGQSNMVGEGGVVFANDFWDGIIPTECKPNPSILRLNSQRKWVKAQEPLHADIDVNKLCGVGPGMAFANALRQKDSKNIGTIGLVPCAIGGTRISQWARGTQLYNMFITRSQKSLTEGGRIRAVLWYQGESDTVSRKDADSYGRNLKNFVLNFRQDLHLPMLPFVQVALATAEGSYKAIVRKAQLELDLPNVWTVDANGLPPGPDGIHLSTKSQVRVGQMLAEAYLARTAHQSSPISSSASKLSR</sequence>
<dbReference type="GO" id="GO:0016787">
    <property type="term" value="F:hydrolase activity"/>
    <property type="evidence" value="ECO:0007669"/>
    <property type="project" value="UniProtKB-KW"/>
</dbReference>
<dbReference type="AlphaFoldDB" id="A0AAD4T2Q7"/>
<dbReference type="SUPFAM" id="SSF52266">
    <property type="entry name" value="SGNH hydrolase"/>
    <property type="match status" value="1"/>
</dbReference>
<name>A0AAD4T2Q7_9MAGN</name>
<protein>
    <recommendedName>
        <fullName evidence="3">Sialate O-acetylesterase domain-containing protein</fullName>
    </recommendedName>
</protein>
<evidence type="ECO:0000313" key="5">
    <source>
        <dbReference type="Proteomes" id="UP001202328"/>
    </source>
</evidence>
<dbReference type="Proteomes" id="UP001202328">
    <property type="component" value="Unassembled WGS sequence"/>
</dbReference>
<dbReference type="PANTHER" id="PTHR31988">
    <property type="entry name" value="ESTERASE, PUTATIVE (DUF303)-RELATED"/>
    <property type="match status" value="1"/>
</dbReference>
<dbReference type="Pfam" id="PF03629">
    <property type="entry name" value="SASA"/>
    <property type="match status" value="1"/>
</dbReference>
<accession>A0AAD4T2Q7</accession>
<keyword evidence="5" id="KW-1185">Reference proteome</keyword>
<dbReference type="Gene3D" id="3.40.50.1110">
    <property type="entry name" value="SGNH hydrolase"/>
    <property type="match status" value="1"/>
</dbReference>
<evidence type="ECO:0000256" key="1">
    <source>
        <dbReference type="ARBA" id="ARBA00022801"/>
    </source>
</evidence>
<feature type="signal peptide" evidence="2">
    <location>
        <begin position="1"/>
        <end position="25"/>
    </location>
</feature>
<feature type="domain" description="Sialate O-acetylesterase" evidence="3">
    <location>
        <begin position="41"/>
        <end position="272"/>
    </location>
</feature>
<dbReference type="InterPro" id="IPR052940">
    <property type="entry name" value="Carb_Esterase_6"/>
</dbReference>
<dbReference type="InterPro" id="IPR005181">
    <property type="entry name" value="SASA"/>
</dbReference>
<keyword evidence="1" id="KW-0378">Hydrolase</keyword>